<evidence type="ECO:0000256" key="2">
    <source>
        <dbReference type="ARBA" id="ARBA00008816"/>
    </source>
</evidence>
<comment type="subcellular location">
    <subcellularLocation>
        <location evidence="1">Membrane</location>
        <topology evidence="1">Multi-pass membrane protein</topology>
    </subcellularLocation>
</comment>
<dbReference type="GO" id="GO:0005886">
    <property type="term" value="C:plasma membrane"/>
    <property type="evidence" value="ECO:0007669"/>
    <property type="project" value="TreeGrafter"/>
</dbReference>
<dbReference type="Pfam" id="PF01569">
    <property type="entry name" value="PAP2"/>
    <property type="match status" value="1"/>
</dbReference>
<dbReference type="SUPFAM" id="SSF48317">
    <property type="entry name" value="Acid phosphatase/Vanadium-dependent haloperoxidase"/>
    <property type="match status" value="1"/>
</dbReference>
<dbReference type="PANTHER" id="PTHR10165">
    <property type="entry name" value="LIPID PHOSPHATE PHOSPHATASE"/>
    <property type="match status" value="1"/>
</dbReference>
<sequence length="199" mass="22711">MLILVSEIIHTRLNKRHVPRKLNVCGRSIPNWIPHAYQQIGVFGFGAAASQLTTDIAKYSIGRLRPHFFDVCQPQMMDGTNCSDAINFGRYIENFTCLGIGSNTRMLKEMRLSFPSGHASWSAYTMIYCAIYLQARMTWRGSKLLKHFIQFILILITWYTCMTRISDYKHHWSDVLAGATLGTFCALIVVSMLGLSWHP</sequence>
<feature type="domain" description="Phosphatidic acid phosphatase type 2/haloperoxidase" evidence="7">
    <location>
        <begin position="40"/>
        <end position="190"/>
    </location>
</feature>
<dbReference type="GO" id="GO:0006644">
    <property type="term" value="P:phospholipid metabolic process"/>
    <property type="evidence" value="ECO:0007669"/>
    <property type="project" value="InterPro"/>
</dbReference>
<keyword evidence="4 6" id="KW-1133">Transmembrane helix</keyword>
<dbReference type="GO" id="GO:0008195">
    <property type="term" value="F:phosphatidate phosphatase activity"/>
    <property type="evidence" value="ECO:0007669"/>
    <property type="project" value="TreeGrafter"/>
</dbReference>
<evidence type="ECO:0000256" key="4">
    <source>
        <dbReference type="ARBA" id="ARBA00022989"/>
    </source>
</evidence>
<accession>A0A9Q0N522</accession>
<dbReference type="InterPro" id="IPR000326">
    <property type="entry name" value="PAP2/HPO"/>
</dbReference>
<evidence type="ECO:0000313" key="9">
    <source>
        <dbReference type="Proteomes" id="UP001151699"/>
    </source>
</evidence>
<organism evidence="8 9">
    <name type="scientific">Pseudolycoriella hygida</name>
    <dbReference type="NCBI Taxonomy" id="35572"/>
    <lineage>
        <taxon>Eukaryota</taxon>
        <taxon>Metazoa</taxon>
        <taxon>Ecdysozoa</taxon>
        <taxon>Arthropoda</taxon>
        <taxon>Hexapoda</taxon>
        <taxon>Insecta</taxon>
        <taxon>Pterygota</taxon>
        <taxon>Neoptera</taxon>
        <taxon>Endopterygota</taxon>
        <taxon>Diptera</taxon>
        <taxon>Nematocera</taxon>
        <taxon>Sciaroidea</taxon>
        <taxon>Sciaridae</taxon>
        <taxon>Pseudolycoriella</taxon>
    </lineage>
</organism>
<dbReference type="Gene3D" id="1.20.144.10">
    <property type="entry name" value="Phosphatidic acid phosphatase type 2/haloperoxidase"/>
    <property type="match status" value="1"/>
</dbReference>
<evidence type="ECO:0000256" key="6">
    <source>
        <dbReference type="SAM" id="Phobius"/>
    </source>
</evidence>
<dbReference type="Proteomes" id="UP001151699">
    <property type="component" value="Chromosome B"/>
</dbReference>
<evidence type="ECO:0000259" key="7">
    <source>
        <dbReference type="SMART" id="SM00014"/>
    </source>
</evidence>
<evidence type="ECO:0000256" key="5">
    <source>
        <dbReference type="ARBA" id="ARBA00023136"/>
    </source>
</evidence>
<proteinExistence type="inferred from homology"/>
<evidence type="ECO:0000313" key="8">
    <source>
        <dbReference type="EMBL" id="KAJ6642774.1"/>
    </source>
</evidence>
<dbReference type="InterPro" id="IPR043216">
    <property type="entry name" value="PAP-like"/>
</dbReference>
<comment type="similarity">
    <text evidence="2">Belongs to the PA-phosphatase related phosphoesterase family.</text>
</comment>
<name>A0A9Q0N522_9DIPT</name>
<comment type="caution">
    <text evidence="8">The sequence shown here is derived from an EMBL/GenBank/DDBJ whole genome shotgun (WGS) entry which is preliminary data.</text>
</comment>
<gene>
    <name evidence="8" type="primary">wun_1</name>
    <name evidence="8" type="ORF">Bhyg_07728</name>
</gene>
<evidence type="ECO:0000256" key="1">
    <source>
        <dbReference type="ARBA" id="ARBA00004141"/>
    </source>
</evidence>
<keyword evidence="5 6" id="KW-0472">Membrane</keyword>
<feature type="transmembrane region" description="Helical" evidence="6">
    <location>
        <begin position="175"/>
        <end position="197"/>
    </location>
</feature>
<dbReference type="CDD" id="cd03384">
    <property type="entry name" value="PAP2_wunen"/>
    <property type="match status" value="1"/>
</dbReference>
<dbReference type="GO" id="GO:0046839">
    <property type="term" value="P:phospholipid dephosphorylation"/>
    <property type="evidence" value="ECO:0007669"/>
    <property type="project" value="TreeGrafter"/>
</dbReference>
<dbReference type="EMBL" id="WJQU01000002">
    <property type="protein sequence ID" value="KAJ6642774.1"/>
    <property type="molecule type" value="Genomic_DNA"/>
</dbReference>
<dbReference type="InterPro" id="IPR036938">
    <property type="entry name" value="PAP2/HPO_sf"/>
</dbReference>
<dbReference type="SMART" id="SM00014">
    <property type="entry name" value="acidPPc"/>
    <property type="match status" value="1"/>
</dbReference>
<dbReference type="OrthoDB" id="8907274at2759"/>
<evidence type="ECO:0000256" key="3">
    <source>
        <dbReference type="ARBA" id="ARBA00022692"/>
    </source>
</evidence>
<reference evidence="8" key="1">
    <citation type="submission" date="2022-07" db="EMBL/GenBank/DDBJ databases">
        <authorList>
            <person name="Trinca V."/>
            <person name="Uliana J.V.C."/>
            <person name="Torres T.T."/>
            <person name="Ward R.J."/>
            <person name="Monesi N."/>
        </authorList>
    </citation>
    <scope>NUCLEOTIDE SEQUENCE</scope>
    <source>
        <strain evidence="8">HSMRA1968</strain>
        <tissue evidence="8">Whole embryos</tissue>
    </source>
</reference>
<feature type="transmembrane region" description="Helical" evidence="6">
    <location>
        <begin position="145"/>
        <end position="163"/>
    </location>
</feature>
<keyword evidence="9" id="KW-1185">Reference proteome</keyword>
<protein>
    <submittedName>
        <fullName evidence="8">Phosphatidate phosphatase</fullName>
    </submittedName>
</protein>
<dbReference type="GO" id="GO:0007165">
    <property type="term" value="P:signal transduction"/>
    <property type="evidence" value="ECO:0007669"/>
    <property type="project" value="TreeGrafter"/>
</dbReference>
<keyword evidence="3 6" id="KW-0812">Transmembrane</keyword>
<dbReference type="AlphaFoldDB" id="A0A9Q0N522"/>
<dbReference type="PANTHER" id="PTHR10165:SF197">
    <property type="entry name" value="FI04477P-RELATED"/>
    <property type="match status" value="1"/>
</dbReference>